<dbReference type="InterPro" id="IPR051932">
    <property type="entry name" value="Bact_StressResp_Reg"/>
</dbReference>
<dbReference type="CDD" id="cd07041">
    <property type="entry name" value="STAS_RsbR_RsbS_like"/>
    <property type="match status" value="1"/>
</dbReference>
<accession>A0A2D0MXC1</accession>
<dbReference type="AlphaFoldDB" id="A0A2D0MXC1"/>
<protein>
    <submittedName>
        <fullName evidence="3">Anti-anti-sigma factor</fullName>
    </submittedName>
</protein>
<feature type="domain" description="STAS" evidence="2">
    <location>
        <begin position="40"/>
        <end position="135"/>
    </location>
</feature>
<keyword evidence="4" id="KW-1185">Reference proteome</keyword>
<organism evidence="3 4">
    <name type="scientific">Flavilitoribacter nigricans (strain ATCC 23147 / DSM 23189 / NBRC 102662 / NCIMB 1420 / SS-2)</name>
    <name type="common">Lewinella nigricans</name>
    <dbReference type="NCBI Taxonomy" id="1122177"/>
    <lineage>
        <taxon>Bacteria</taxon>
        <taxon>Pseudomonadati</taxon>
        <taxon>Bacteroidota</taxon>
        <taxon>Saprospiria</taxon>
        <taxon>Saprospirales</taxon>
        <taxon>Lewinellaceae</taxon>
        <taxon>Flavilitoribacter</taxon>
    </lineage>
</organism>
<reference evidence="3 4" key="1">
    <citation type="submission" date="2017-10" db="EMBL/GenBank/DDBJ databases">
        <title>The draft genome sequence of Lewinella nigricans NBRC 102662.</title>
        <authorList>
            <person name="Wang K."/>
        </authorList>
    </citation>
    <scope>NUCLEOTIDE SEQUENCE [LARGE SCALE GENOMIC DNA]</scope>
    <source>
        <strain evidence="3 4">NBRC 102662</strain>
    </source>
</reference>
<evidence type="ECO:0000256" key="1">
    <source>
        <dbReference type="ARBA" id="ARBA00022553"/>
    </source>
</evidence>
<dbReference type="InterPro" id="IPR036513">
    <property type="entry name" value="STAS_dom_sf"/>
</dbReference>
<keyword evidence="1" id="KW-0597">Phosphoprotein</keyword>
<dbReference type="InterPro" id="IPR002645">
    <property type="entry name" value="STAS_dom"/>
</dbReference>
<dbReference type="EMBL" id="PDUD01000070">
    <property type="protein sequence ID" value="PHN00904.1"/>
    <property type="molecule type" value="Genomic_DNA"/>
</dbReference>
<evidence type="ECO:0000313" key="3">
    <source>
        <dbReference type="EMBL" id="PHN00904.1"/>
    </source>
</evidence>
<dbReference type="Proteomes" id="UP000223913">
    <property type="component" value="Unassembled WGS sequence"/>
</dbReference>
<dbReference type="PANTHER" id="PTHR33745:SF3">
    <property type="entry name" value="RSBT CO-ANTAGONIST PROTEIN RSBRC"/>
    <property type="match status" value="1"/>
</dbReference>
<gene>
    <name evidence="3" type="ORF">CRP01_39895</name>
</gene>
<dbReference type="OrthoDB" id="6400599at2"/>
<dbReference type="PANTHER" id="PTHR33745">
    <property type="entry name" value="RSBT ANTAGONIST PROTEIN RSBS-RELATED"/>
    <property type="match status" value="1"/>
</dbReference>
<sequence length="148" mass="16108">MSEGKMEKNRVVFSQRKIGGESPIIINELIEGGLYSSFFGTLDSARIKNATDLALELINSSEADLIIIDLTNVDMIDTAISMHLVQFVKILSLVGVDVIFCGIQPIVAQAMVSAGVEISDRLHIVKNLKLALLVALQRKGMKVIPIES</sequence>
<evidence type="ECO:0000313" key="4">
    <source>
        <dbReference type="Proteomes" id="UP000223913"/>
    </source>
</evidence>
<dbReference type="Pfam" id="PF01740">
    <property type="entry name" value="STAS"/>
    <property type="match status" value="1"/>
</dbReference>
<name>A0A2D0MXC1_FLAN2</name>
<dbReference type="PROSITE" id="PS50801">
    <property type="entry name" value="STAS"/>
    <property type="match status" value="1"/>
</dbReference>
<proteinExistence type="predicted"/>
<evidence type="ECO:0000259" key="2">
    <source>
        <dbReference type="PROSITE" id="PS50801"/>
    </source>
</evidence>
<dbReference type="Gene3D" id="3.30.750.24">
    <property type="entry name" value="STAS domain"/>
    <property type="match status" value="1"/>
</dbReference>
<comment type="caution">
    <text evidence="3">The sequence shown here is derived from an EMBL/GenBank/DDBJ whole genome shotgun (WGS) entry which is preliminary data.</text>
</comment>
<dbReference type="RefSeq" id="WP_099155701.1">
    <property type="nucleotide sequence ID" value="NZ_PDUD01000070.1"/>
</dbReference>
<dbReference type="SUPFAM" id="SSF52091">
    <property type="entry name" value="SpoIIaa-like"/>
    <property type="match status" value="1"/>
</dbReference>